<dbReference type="AlphaFoldDB" id="A0A2G5SXW1"/>
<evidence type="ECO:0000313" key="1">
    <source>
        <dbReference type="EMBL" id="PIC19877.1"/>
    </source>
</evidence>
<accession>A0A2G5SXW1</accession>
<gene>
    <name evidence="1" type="primary">Cnig_chr_X.g25258</name>
    <name evidence="1" type="ORF">B9Z55_025258</name>
</gene>
<comment type="caution">
    <text evidence="1">The sequence shown here is derived from an EMBL/GenBank/DDBJ whole genome shotgun (WGS) entry which is preliminary data.</text>
</comment>
<name>A0A2G5SXW1_9PELO</name>
<organism evidence="1 2">
    <name type="scientific">Caenorhabditis nigoni</name>
    <dbReference type="NCBI Taxonomy" id="1611254"/>
    <lineage>
        <taxon>Eukaryota</taxon>
        <taxon>Metazoa</taxon>
        <taxon>Ecdysozoa</taxon>
        <taxon>Nematoda</taxon>
        <taxon>Chromadorea</taxon>
        <taxon>Rhabditida</taxon>
        <taxon>Rhabditina</taxon>
        <taxon>Rhabditomorpha</taxon>
        <taxon>Rhabditoidea</taxon>
        <taxon>Rhabditidae</taxon>
        <taxon>Peloderinae</taxon>
        <taxon>Caenorhabditis</taxon>
    </lineage>
</organism>
<dbReference type="OrthoDB" id="5771474at2759"/>
<evidence type="ECO:0008006" key="3">
    <source>
        <dbReference type="Google" id="ProtNLM"/>
    </source>
</evidence>
<keyword evidence="2" id="KW-1185">Reference proteome</keyword>
<dbReference type="EMBL" id="PDUG01000006">
    <property type="protein sequence ID" value="PIC19877.1"/>
    <property type="molecule type" value="Genomic_DNA"/>
</dbReference>
<protein>
    <recommendedName>
        <fullName evidence="3">PAZ domain-containing protein</fullName>
    </recommendedName>
</protein>
<dbReference type="InterPro" id="IPR036085">
    <property type="entry name" value="PAZ_dom_sf"/>
</dbReference>
<evidence type="ECO:0000313" key="2">
    <source>
        <dbReference type="Proteomes" id="UP000230233"/>
    </source>
</evidence>
<proteinExistence type="predicted"/>
<reference evidence="2" key="1">
    <citation type="submission" date="2017-10" db="EMBL/GenBank/DDBJ databases">
        <title>Rapid genome shrinkage in a self-fertile nematode reveals novel sperm competition proteins.</title>
        <authorList>
            <person name="Yin D."/>
            <person name="Schwarz E.M."/>
            <person name="Thomas C.G."/>
            <person name="Felde R.L."/>
            <person name="Korf I.F."/>
            <person name="Cutter A.D."/>
            <person name="Schartner C.M."/>
            <person name="Ralston E.J."/>
            <person name="Meyer B.J."/>
            <person name="Haag E.S."/>
        </authorList>
    </citation>
    <scope>NUCLEOTIDE SEQUENCE [LARGE SCALE GENOMIC DNA]</scope>
    <source>
        <strain evidence="2">JU1422</strain>
    </source>
</reference>
<dbReference type="Proteomes" id="UP000230233">
    <property type="component" value="Chromosome X"/>
</dbReference>
<dbReference type="SUPFAM" id="SSF101690">
    <property type="entry name" value="PAZ domain"/>
    <property type="match status" value="1"/>
</dbReference>
<sequence>MSLRDHLRLYHGNWMRKTDELNNLFYSRPPVTFTVYPEEEEVTGRPGILEEYIWNVRTKDPETGEMIRLTEYFRVKYGYKIKHNDEFPIFLDDNTSVLYPPEVLYVHDLGPHDHEFPNPFTIVV</sequence>